<dbReference type="STRING" id="41427.A0A182JB21"/>
<dbReference type="InterPro" id="IPR035547">
    <property type="entry name" value="Phospholipase_B"/>
</dbReference>
<dbReference type="CDD" id="cd01824">
    <property type="entry name" value="Phospholipase_B_like"/>
    <property type="match status" value="1"/>
</dbReference>
<dbReference type="SUPFAM" id="SSF52266">
    <property type="entry name" value="SGNH hydrolase"/>
    <property type="match status" value="1"/>
</dbReference>
<dbReference type="GO" id="GO:0004620">
    <property type="term" value="F:phospholipase activity"/>
    <property type="evidence" value="ECO:0007669"/>
    <property type="project" value="InterPro"/>
</dbReference>
<dbReference type="InterPro" id="IPR038885">
    <property type="entry name" value="PLB1"/>
</dbReference>
<dbReference type="AlphaFoldDB" id="A0A182JB21"/>
<dbReference type="Pfam" id="PF00657">
    <property type="entry name" value="Lipase_GDSL"/>
    <property type="match status" value="1"/>
</dbReference>
<protein>
    <submittedName>
        <fullName evidence="1">Uncharacterized protein</fullName>
    </submittedName>
</protein>
<proteinExistence type="predicted"/>
<evidence type="ECO:0000313" key="1">
    <source>
        <dbReference type="EnsemblMetazoa" id="AATE014743-PA.1"/>
    </source>
</evidence>
<name>A0A182JB21_ANOAO</name>
<dbReference type="Gene3D" id="3.40.50.1110">
    <property type="entry name" value="SGNH hydrolase"/>
    <property type="match status" value="1"/>
</dbReference>
<dbReference type="EnsemblMetazoa" id="AATE014743-RA">
    <property type="protein sequence ID" value="AATE014743-PA.1"/>
    <property type="gene ID" value="AATE014743"/>
</dbReference>
<dbReference type="PANTHER" id="PTHR21325">
    <property type="entry name" value="PHOSPHOLIPASE B, PLB1"/>
    <property type="match status" value="1"/>
</dbReference>
<dbReference type="InterPro" id="IPR036514">
    <property type="entry name" value="SGNH_hydro_sf"/>
</dbReference>
<dbReference type="PANTHER" id="PTHR21325:SF31">
    <property type="entry name" value="GH22081P-RELATED"/>
    <property type="match status" value="1"/>
</dbReference>
<dbReference type="VEuPathDB" id="VectorBase:AATE014743"/>
<accession>A0A182JB21</accession>
<dbReference type="GO" id="GO:0006644">
    <property type="term" value="P:phospholipid metabolic process"/>
    <property type="evidence" value="ECO:0007669"/>
    <property type="project" value="TreeGrafter"/>
</dbReference>
<sequence>MGLGLSVDRLHSCPTVGPPDLHPSQDFYIGPELRTNLTQETSEEESHSSAKLFSGGGTRFGKAMLSNKSTLLLVLCTFCGPLYRPADGTLSGPSAHNRISRERGNILKNLTGTQEYENHIVTSRLDASEPVRMMYRGIREVYNRLLGPTGMRDEGVSLQARVPPTVPFPCDVRGFRSARPPTSVHQLRPGDFDVVAALGDSLTSATGANSRVFWELLIDNRGLSWCIGGQGTWRTHLTLPNILKEFNPRLFGYSFADSYNVHLPSQFNVAEIIATTSDMPYNAASLVERMKSDPRVNWHKHWKLLTIMIGGNDFCSDVCYQTNATEWINRDQEKYLLTTLHYLKKTMPRTLVNLVPSPLINLSFSIDKVQAPLTCQFVRPIECSCLYGPKYSANRNLYRLLERRFVKIMERVSHRAEFHSDDFTVVYQPFYRDASIFYRRDGKPDLSVMAIDCVHLSQKGHAVSANGLWNNMLEPTRHKTTVLRELFDDFKCPTPQNPYIRTYYNS</sequence>
<reference evidence="1" key="1">
    <citation type="submission" date="2022-08" db="UniProtKB">
        <authorList>
            <consortium name="EnsemblMetazoa"/>
        </authorList>
    </citation>
    <scope>IDENTIFICATION</scope>
    <source>
        <strain evidence="1">EBRO</strain>
    </source>
</reference>
<organism evidence="1">
    <name type="scientific">Anopheles atroparvus</name>
    <name type="common">European mosquito</name>
    <dbReference type="NCBI Taxonomy" id="41427"/>
    <lineage>
        <taxon>Eukaryota</taxon>
        <taxon>Metazoa</taxon>
        <taxon>Ecdysozoa</taxon>
        <taxon>Arthropoda</taxon>
        <taxon>Hexapoda</taxon>
        <taxon>Insecta</taxon>
        <taxon>Pterygota</taxon>
        <taxon>Neoptera</taxon>
        <taxon>Endopterygota</taxon>
        <taxon>Diptera</taxon>
        <taxon>Nematocera</taxon>
        <taxon>Culicoidea</taxon>
        <taxon>Culicidae</taxon>
        <taxon>Anophelinae</taxon>
        <taxon>Anopheles</taxon>
    </lineage>
</organism>
<dbReference type="InterPro" id="IPR001087">
    <property type="entry name" value="GDSL"/>
</dbReference>